<dbReference type="GO" id="GO:0004719">
    <property type="term" value="F:protein-L-isoaspartate (D-aspartate) O-methyltransferase activity"/>
    <property type="evidence" value="ECO:0007669"/>
    <property type="project" value="UniProtKB-EC"/>
</dbReference>
<keyword evidence="7" id="KW-0808">Transferase</keyword>
<dbReference type="InterPro" id="IPR029063">
    <property type="entry name" value="SAM-dependent_MTases_sf"/>
</dbReference>
<keyword evidence="5" id="KW-0963">Cytoplasm</keyword>
<dbReference type="AlphaFoldDB" id="A0A8J3Q7T1"/>
<evidence type="ECO:0000256" key="9">
    <source>
        <dbReference type="ARBA" id="ARBA00030757"/>
    </source>
</evidence>
<evidence type="ECO:0000313" key="12">
    <source>
        <dbReference type="EMBL" id="GIH05718.1"/>
    </source>
</evidence>
<dbReference type="PANTHER" id="PTHR11579">
    <property type="entry name" value="PROTEIN-L-ISOASPARTATE O-METHYLTRANSFERASE"/>
    <property type="match status" value="1"/>
</dbReference>
<dbReference type="SUPFAM" id="SSF53335">
    <property type="entry name" value="S-adenosyl-L-methionine-dependent methyltransferases"/>
    <property type="match status" value="1"/>
</dbReference>
<gene>
    <name evidence="12" type="primary">pcm</name>
    <name evidence="12" type="ORF">Rhe02_37850</name>
</gene>
<dbReference type="GO" id="GO:0005737">
    <property type="term" value="C:cytoplasm"/>
    <property type="evidence" value="ECO:0007669"/>
    <property type="project" value="UniProtKB-SubCell"/>
</dbReference>
<dbReference type="GO" id="GO:0032259">
    <property type="term" value="P:methylation"/>
    <property type="evidence" value="ECO:0007669"/>
    <property type="project" value="UniProtKB-KW"/>
</dbReference>
<dbReference type="Gene3D" id="3.40.50.150">
    <property type="entry name" value="Vaccinia Virus protein VP39"/>
    <property type="match status" value="1"/>
</dbReference>
<keyword evidence="13" id="KW-1185">Reference proteome</keyword>
<comment type="similarity">
    <text evidence="2">Belongs to the methyltransferase superfamily. L-isoaspartyl/D-aspartyl protein methyltransferase family.</text>
</comment>
<dbReference type="PANTHER" id="PTHR11579:SF0">
    <property type="entry name" value="PROTEIN-L-ISOASPARTATE(D-ASPARTATE) O-METHYLTRANSFERASE"/>
    <property type="match status" value="1"/>
</dbReference>
<evidence type="ECO:0000256" key="3">
    <source>
        <dbReference type="ARBA" id="ARBA00011890"/>
    </source>
</evidence>
<evidence type="ECO:0000256" key="1">
    <source>
        <dbReference type="ARBA" id="ARBA00004496"/>
    </source>
</evidence>
<evidence type="ECO:0000256" key="2">
    <source>
        <dbReference type="ARBA" id="ARBA00005369"/>
    </source>
</evidence>
<accession>A0A8J3Q7T1</accession>
<protein>
    <recommendedName>
        <fullName evidence="4">Protein-L-isoaspartate O-methyltransferase</fullName>
        <ecNumber evidence="3">2.1.1.77</ecNumber>
    </recommendedName>
    <alternativeName>
        <fullName evidence="11">L-isoaspartyl protein carboxyl methyltransferase</fullName>
    </alternativeName>
    <alternativeName>
        <fullName evidence="9">Protein L-isoaspartyl methyltransferase</fullName>
    </alternativeName>
    <alternativeName>
        <fullName evidence="10">Protein-beta-aspartate methyltransferase</fullName>
    </alternativeName>
</protein>
<comment type="caution">
    <text evidence="12">The sequence shown here is derived from an EMBL/GenBank/DDBJ whole genome shotgun (WGS) entry which is preliminary data.</text>
</comment>
<sequence>MMARIAVSGRGELDAANQAMIDSLLARGHLPDAWRPVWQRVPRHLFVPDTLWVNELPLSRQGDPDGWAEAAYADLPLITLYDDGATPVSGPVGNSPAGCLSAPSVVAGILDAARVETASHILEIGAGSGWTPALLAAYAPGNTVISIEVDPVLANKARDTLAAAGFGPSSGVSVVAADGRFGYQLAAPFERVIATCAVYRVPQAWIEQTEVGGLVVTPWRTAMLDGLLLVLESHGNGSASGGFVDSASFTALCGQRRSTQQGPIRGGETRQTVLYSGKVFDDHGAHLAVALLVPDVDRWTEQLPHGHVIRLDAPGTGSWAWAQFPDGDDGPYQVRQGGPRRLWDEVEVAYQWWRSRDCPEYARFGVTVSRYGQSVWLDDPTNIVHQIMLSRN</sequence>
<proteinExistence type="inferred from homology"/>
<evidence type="ECO:0000313" key="13">
    <source>
        <dbReference type="Proteomes" id="UP000612899"/>
    </source>
</evidence>
<dbReference type="Proteomes" id="UP000612899">
    <property type="component" value="Unassembled WGS sequence"/>
</dbReference>
<evidence type="ECO:0000256" key="10">
    <source>
        <dbReference type="ARBA" id="ARBA00031323"/>
    </source>
</evidence>
<evidence type="ECO:0000256" key="7">
    <source>
        <dbReference type="ARBA" id="ARBA00022679"/>
    </source>
</evidence>
<organism evidence="12 13">
    <name type="scientific">Rhizocola hellebori</name>
    <dbReference type="NCBI Taxonomy" id="1392758"/>
    <lineage>
        <taxon>Bacteria</taxon>
        <taxon>Bacillati</taxon>
        <taxon>Actinomycetota</taxon>
        <taxon>Actinomycetes</taxon>
        <taxon>Micromonosporales</taxon>
        <taxon>Micromonosporaceae</taxon>
        <taxon>Rhizocola</taxon>
    </lineage>
</organism>
<comment type="subcellular location">
    <subcellularLocation>
        <location evidence="1">Cytoplasm</location>
    </subcellularLocation>
</comment>
<keyword evidence="6" id="KW-0489">Methyltransferase</keyword>
<evidence type="ECO:0000256" key="5">
    <source>
        <dbReference type="ARBA" id="ARBA00022490"/>
    </source>
</evidence>
<keyword evidence="8" id="KW-0949">S-adenosyl-L-methionine</keyword>
<reference evidence="12" key="1">
    <citation type="submission" date="2021-01" db="EMBL/GenBank/DDBJ databases">
        <title>Whole genome shotgun sequence of Rhizocola hellebori NBRC 109834.</title>
        <authorList>
            <person name="Komaki H."/>
            <person name="Tamura T."/>
        </authorList>
    </citation>
    <scope>NUCLEOTIDE SEQUENCE</scope>
    <source>
        <strain evidence="12">NBRC 109834</strain>
    </source>
</reference>
<dbReference type="InterPro" id="IPR000682">
    <property type="entry name" value="PCMT"/>
</dbReference>
<dbReference type="CDD" id="cd02440">
    <property type="entry name" value="AdoMet_MTases"/>
    <property type="match status" value="1"/>
</dbReference>
<evidence type="ECO:0000256" key="8">
    <source>
        <dbReference type="ARBA" id="ARBA00022691"/>
    </source>
</evidence>
<evidence type="ECO:0000256" key="6">
    <source>
        <dbReference type="ARBA" id="ARBA00022603"/>
    </source>
</evidence>
<name>A0A8J3Q7T1_9ACTN</name>
<dbReference type="EMBL" id="BONY01000021">
    <property type="protein sequence ID" value="GIH05718.1"/>
    <property type="molecule type" value="Genomic_DNA"/>
</dbReference>
<dbReference type="EC" id="2.1.1.77" evidence="3"/>
<dbReference type="Pfam" id="PF01135">
    <property type="entry name" value="PCMT"/>
    <property type="match status" value="1"/>
</dbReference>
<evidence type="ECO:0000256" key="11">
    <source>
        <dbReference type="ARBA" id="ARBA00031350"/>
    </source>
</evidence>
<evidence type="ECO:0000256" key="4">
    <source>
        <dbReference type="ARBA" id="ARBA00013346"/>
    </source>
</evidence>